<dbReference type="PANTHER" id="PTHR15696">
    <property type="entry name" value="SMG-7 SUPPRESSOR WITH MORPHOLOGICAL EFFECT ON GENITALIA PROTEIN 7"/>
    <property type="match status" value="1"/>
</dbReference>
<name>G0S1U8_CHATD</name>
<dbReference type="OMA" id="EETWMEC"/>
<feature type="domain" description="DNA/RNA-binding" evidence="2">
    <location>
        <begin position="198"/>
        <end position="287"/>
    </location>
</feature>
<dbReference type="PANTHER" id="PTHR15696:SF0">
    <property type="entry name" value="TELOMERASE-BINDING PROTEIN EST1A"/>
    <property type="match status" value="1"/>
</dbReference>
<feature type="region of interest" description="Disordered" evidence="1">
    <location>
        <begin position="1"/>
        <end position="25"/>
    </location>
</feature>
<protein>
    <recommendedName>
        <fullName evidence="2">DNA/RNA-binding domain-containing protein</fullName>
    </recommendedName>
</protein>
<evidence type="ECO:0000256" key="1">
    <source>
        <dbReference type="SAM" id="MobiDB-lite"/>
    </source>
</evidence>
<dbReference type="GO" id="GO:0000184">
    <property type="term" value="P:nuclear-transcribed mRNA catabolic process, nonsense-mediated decay"/>
    <property type="evidence" value="ECO:0007669"/>
    <property type="project" value="TreeGrafter"/>
</dbReference>
<dbReference type="GO" id="GO:0042162">
    <property type="term" value="F:telomeric DNA binding"/>
    <property type="evidence" value="ECO:0007669"/>
    <property type="project" value="TreeGrafter"/>
</dbReference>
<dbReference type="Gene3D" id="1.25.40.10">
    <property type="entry name" value="Tetratricopeptide repeat domain"/>
    <property type="match status" value="1"/>
</dbReference>
<dbReference type="GO" id="GO:0005697">
    <property type="term" value="C:telomerase holoenzyme complex"/>
    <property type="evidence" value="ECO:0007669"/>
    <property type="project" value="TreeGrafter"/>
</dbReference>
<dbReference type="HOGENOM" id="CLU_010014_0_0_1"/>
<dbReference type="OrthoDB" id="2017974at2759"/>
<dbReference type="eggNOG" id="ENOG502QRU3">
    <property type="taxonomic scope" value="Eukaryota"/>
</dbReference>
<reference evidence="3 4" key="1">
    <citation type="journal article" date="2011" name="Cell">
        <title>Insight into structure and assembly of the nuclear pore complex by utilizing the genome of a eukaryotic thermophile.</title>
        <authorList>
            <person name="Amlacher S."/>
            <person name="Sarges P."/>
            <person name="Flemming D."/>
            <person name="van Noort V."/>
            <person name="Kunze R."/>
            <person name="Devos D.P."/>
            <person name="Arumugam M."/>
            <person name="Bork P."/>
            <person name="Hurt E."/>
        </authorList>
    </citation>
    <scope>NUCLEOTIDE SEQUENCE [LARGE SCALE GENOMIC DNA]</scope>
    <source>
        <strain evidence="4">DSM 1495 / CBS 144.50 / IMI 039719</strain>
    </source>
</reference>
<dbReference type="STRING" id="759272.G0S1U8"/>
<dbReference type="KEGG" id="cthr:CTHT_0014880"/>
<keyword evidence="4" id="KW-1185">Reference proteome</keyword>
<evidence type="ECO:0000313" key="3">
    <source>
        <dbReference type="EMBL" id="EGS23008.1"/>
    </source>
</evidence>
<evidence type="ECO:0000259" key="2">
    <source>
        <dbReference type="Pfam" id="PF10373"/>
    </source>
</evidence>
<sequence length="323" mass="36948">MQAPPVTFSTETSARSSNSNNEILRQPETKAITAEQLVTEVKGIYAGLVMVESKCIEVDNAQNAAHNDLSNKLSDEQWQALIALHRTYLNEHHDFFLASQHPAATPALRRLPAKYAMPARMWRHGIHSFLEVLRHRLPASYEHMISFIYLAYSMIALLFETVPAFEETWMECLGDLARYRMAIEDDDIRDREIWAGVSRQWYSKASDKSPTTGRLYHHLAILARPNAVQQLFYYSKSLCVEIPFVAARESIMTLFDPIMSPTPNPQQMKLARPELLFVRTHGILFCMLAGKQPREDPEAPMSEMLQWLDSHIARSTLSWRSTG</sequence>
<gene>
    <name evidence="3" type="ORF">CTHT_0014880</name>
</gene>
<dbReference type="InterPro" id="IPR018834">
    <property type="entry name" value="DNA/RNA-bd_Est1-type"/>
</dbReference>
<dbReference type="Pfam" id="PF10373">
    <property type="entry name" value="EST1_DNA_bind"/>
    <property type="match status" value="1"/>
</dbReference>
<dbReference type="FunFam" id="1.25.40.10:FF:000202">
    <property type="entry name" value="Unplaced genomic scaffold supercont1.7, whole genome shotgun sequence"/>
    <property type="match status" value="1"/>
</dbReference>
<dbReference type="GO" id="GO:0070034">
    <property type="term" value="F:telomerase RNA binding"/>
    <property type="evidence" value="ECO:0007669"/>
    <property type="project" value="TreeGrafter"/>
</dbReference>
<accession>G0S1U8</accession>
<feature type="compositionally biased region" description="Polar residues" evidence="1">
    <location>
        <begin position="7"/>
        <end position="23"/>
    </location>
</feature>
<dbReference type="EMBL" id="GL988039">
    <property type="protein sequence ID" value="EGS23008.1"/>
    <property type="molecule type" value="Genomic_DNA"/>
</dbReference>
<dbReference type="SUPFAM" id="SSF48452">
    <property type="entry name" value="TPR-like"/>
    <property type="match status" value="1"/>
</dbReference>
<dbReference type="RefSeq" id="XP_006692000.1">
    <property type="nucleotide sequence ID" value="XM_006691937.1"/>
</dbReference>
<dbReference type="GeneID" id="18255526"/>
<dbReference type="Proteomes" id="UP000008066">
    <property type="component" value="Unassembled WGS sequence"/>
</dbReference>
<proteinExistence type="predicted"/>
<evidence type="ECO:0000313" key="4">
    <source>
        <dbReference type="Proteomes" id="UP000008066"/>
    </source>
</evidence>
<dbReference type="InterPro" id="IPR011990">
    <property type="entry name" value="TPR-like_helical_dom_sf"/>
</dbReference>
<dbReference type="InterPro" id="IPR045153">
    <property type="entry name" value="Est1/Ebs1-like"/>
</dbReference>
<dbReference type="AlphaFoldDB" id="G0S1U8"/>
<organism evidence="4">
    <name type="scientific">Chaetomium thermophilum (strain DSM 1495 / CBS 144.50 / IMI 039719)</name>
    <name type="common">Thermochaetoides thermophila</name>
    <dbReference type="NCBI Taxonomy" id="759272"/>
    <lineage>
        <taxon>Eukaryota</taxon>
        <taxon>Fungi</taxon>
        <taxon>Dikarya</taxon>
        <taxon>Ascomycota</taxon>
        <taxon>Pezizomycotina</taxon>
        <taxon>Sordariomycetes</taxon>
        <taxon>Sordariomycetidae</taxon>
        <taxon>Sordariales</taxon>
        <taxon>Chaetomiaceae</taxon>
        <taxon>Thermochaetoides</taxon>
    </lineage>
</organism>